<evidence type="ECO:0000256" key="7">
    <source>
        <dbReference type="HAMAP-Rule" id="MF_01057"/>
    </source>
</evidence>
<keyword evidence="6 7" id="KW-0819">tRNA processing</keyword>
<gene>
    <name evidence="7" type="primary">trmB</name>
    <name evidence="8" type="ORF">C7B81_08320</name>
</gene>
<dbReference type="HAMAP" id="MF_01057">
    <property type="entry name" value="tRNA_methyltr_TrmB"/>
    <property type="match status" value="1"/>
</dbReference>
<dbReference type="Pfam" id="PF02390">
    <property type="entry name" value="Methyltransf_4"/>
    <property type="match status" value="1"/>
</dbReference>
<dbReference type="PANTHER" id="PTHR23417:SF21">
    <property type="entry name" value="TRNA (GUANINE-N(7)-)-METHYLTRANSFERASE"/>
    <property type="match status" value="1"/>
</dbReference>
<protein>
    <recommendedName>
        <fullName evidence="7">tRNA (guanine-N(7)-)-methyltransferase</fullName>
        <ecNumber evidence="7">2.1.1.33</ecNumber>
    </recommendedName>
    <alternativeName>
        <fullName evidence="7">tRNA (guanine(46)-N(7))-methyltransferase</fullName>
    </alternativeName>
    <alternativeName>
        <fullName evidence="7">tRNA(m7G46)-methyltransferase</fullName>
    </alternativeName>
</protein>
<feature type="binding site" evidence="7">
    <location>
        <position position="118"/>
    </location>
    <ligand>
        <name>substrate</name>
    </ligand>
</feature>
<dbReference type="EC" id="2.1.1.33" evidence="7"/>
<evidence type="ECO:0000256" key="5">
    <source>
        <dbReference type="ARBA" id="ARBA00022691"/>
    </source>
</evidence>
<dbReference type="Proteomes" id="UP000238218">
    <property type="component" value="Unassembled WGS sequence"/>
</dbReference>
<comment type="pathway">
    <text evidence="7">tRNA modification; N(7)-methylguanine-tRNA biosynthesis.</text>
</comment>
<dbReference type="EMBL" id="PVWP01000005">
    <property type="protein sequence ID" value="PSB37515.1"/>
    <property type="molecule type" value="Genomic_DNA"/>
</dbReference>
<keyword evidence="3 7" id="KW-0489">Methyltransferase</keyword>
<reference evidence="8 9" key="2">
    <citation type="submission" date="2018-03" db="EMBL/GenBank/DDBJ databases">
        <title>The ancient ancestry and fast evolution of plastids.</title>
        <authorList>
            <person name="Moore K.R."/>
            <person name="Magnabosco C."/>
            <person name="Momper L."/>
            <person name="Gold D.A."/>
            <person name="Bosak T."/>
            <person name="Fournier G.P."/>
        </authorList>
    </citation>
    <scope>NUCLEOTIDE SEQUENCE [LARGE SCALE GENOMIC DNA]</scope>
    <source>
        <strain evidence="8 9">CCALA 015</strain>
    </source>
</reference>
<dbReference type="InterPro" id="IPR029063">
    <property type="entry name" value="SAM-dependent_MTases_sf"/>
</dbReference>
<feature type="binding site" evidence="7">
    <location>
        <position position="36"/>
    </location>
    <ligand>
        <name>S-adenosyl-L-methionine</name>
        <dbReference type="ChEBI" id="CHEBI:59789"/>
    </ligand>
</feature>
<dbReference type="SUPFAM" id="SSF53335">
    <property type="entry name" value="S-adenosyl-L-methionine-dependent methyltransferases"/>
    <property type="match status" value="1"/>
</dbReference>
<feature type="binding site" evidence="7">
    <location>
        <position position="114"/>
    </location>
    <ligand>
        <name>S-adenosyl-L-methionine</name>
        <dbReference type="ChEBI" id="CHEBI:59789"/>
    </ligand>
</feature>
<organism evidence="8 9">
    <name type="scientific">Aphanothece cf. minutissima CCALA 015</name>
    <dbReference type="NCBI Taxonomy" id="2107695"/>
    <lineage>
        <taxon>Bacteria</taxon>
        <taxon>Bacillati</taxon>
        <taxon>Cyanobacteriota</taxon>
        <taxon>Cyanophyceae</taxon>
        <taxon>Oscillatoriophycideae</taxon>
        <taxon>Chroococcales</taxon>
        <taxon>Aphanothecaceae</taxon>
        <taxon>Aphanothece</taxon>
    </lineage>
</organism>
<feature type="binding site" evidence="7">
    <location>
        <position position="150"/>
    </location>
    <ligand>
        <name>substrate</name>
    </ligand>
</feature>
<keyword evidence="9" id="KW-1185">Reference proteome</keyword>
<reference evidence="8 9" key="1">
    <citation type="submission" date="2018-02" db="EMBL/GenBank/DDBJ databases">
        <authorList>
            <person name="Moore K."/>
            <person name="Momper L."/>
        </authorList>
    </citation>
    <scope>NUCLEOTIDE SEQUENCE [LARGE SCALE GENOMIC DNA]</scope>
    <source>
        <strain evidence="8 9">CCALA 015</strain>
    </source>
</reference>
<comment type="similarity">
    <text evidence="7">Belongs to the class I-like SAM-binding methyltransferase superfamily. TrmB family.</text>
</comment>
<evidence type="ECO:0000313" key="8">
    <source>
        <dbReference type="EMBL" id="PSB37515.1"/>
    </source>
</evidence>
<accession>A0ABX5F7M2</accession>
<keyword evidence="4 7" id="KW-0808">Transferase</keyword>
<dbReference type="PROSITE" id="PS51625">
    <property type="entry name" value="SAM_MT_TRMB"/>
    <property type="match status" value="1"/>
</dbReference>
<evidence type="ECO:0000256" key="6">
    <source>
        <dbReference type="ARBA" id="ARBA00022694"/>
    </source>
</evidence>
<dbReference type="InterPro" id="IPR055361">
    <property type="entry name" value="tRNA_methyltr_TrmB_bact"/>
</dbReference>
<evidence type="ECO:0000256" key="2">
    <source>
        <dbReference type="ARBA" id="ARBA00003015"/>
    </source>
</evidence>
<comment type="caution">
    <text evidence="8">The sequence shown here is derived from an EMBL/GenBank/DDBJ whole genome shotgun (WGS) entry which is preliminary data.</text>
</comment>
<evidence type="ECO:0000313" key="9">
    <source>
        <dbReference type="Proteomes" id="UP000238218"/>
    </source>
</evidence>
<dbReference type="InterPro" id="IPR003358">
    <property type="entry name" value="tRNA_(Gua-N-7)_MeTrfase_Trmb"/>
</dbReference>
<comment type="function">
    <text evidence="2 7">Catalyzes the formation of N(7)-methylguanine at position 46 (m7G46) in tRNA.</text>
</comment>
<dbReference type="RefSeq" id="WP_106220806.1">
    <property type="nucleotide sequence ID" value="NZ_PVWP01000005.1"/>
</dbReference>
<comment type="catalytic activity">
    <reaction evidence="1 7">
        <text>guanosine(46) in tRNA + S-adenosyl-L-methionine = N(7)-methylguanosine(46) in tRNA + S-adenosyl-L-homocysteine</text>
        <dbReference type="Rhea" id="RHEA:42708"/>
        <dbReference type="Rhea" id="RHEA-COMP:10188"/>
        <dbReference type="Rhea" id="RHEA-COMP:10189"/>
        <dbReference type="ChEBI" id="CHEBI:57856"/>
        <dbReference type="ChEBI" id="CHEBI:59789"/>
        <dbReference type="ChEBI" id="CHEBI:74269"/>
        <dbReference type="ChEBI" id="CHEBI:74480"/>
        <dbReference type="EC" id="2.1.1.33"/>
    </reaction>
</comment>
<evidence type="ECO:0000256" key="1">
    <source>
        <dbReference type="ARBA" id="ARBA00000142"/>
    </source>
</evidence>
<dbReference type="Gene3D" id="3.40.50.150">
    <property type="entry name" value="Vaccinia Virus protein VP39"/>
    <property type="match status" value="1"/>
</dbReference>
<keyword evidence="5 7" id="KW-0949">S-adenosyl-L-methionine</keyword>
<comment type="caution">
    <text evidence="7">Lacks conserved residue(s) required for the propagation of feature annotation.</text>
</comment>
<feature type="binding site" evidence="7">
    <location>
        <position position="88"/>
    </location>
    <ligand>
        <name>S-adenosyl-L-methionine</name>
        <dbReference type="ChEBI" id="CHEBI:59789"/>
    </ligand>
</feature>
<feature type="binding site" evidence="7">
    <location>
        <position position="61"/>
    </location>
    <ligand>
        <name>S-adenosyl-L-methionine</name>
        <dbReference type="ChEBI" id="CHEBI:59789"/>
    </ligand>
</feature>
<sequence>MVRQHVNPLSRIHQLARPLPPLIELFADPSLPLHLDIGSARGRFLLAMAPLAPQRNHLGLEIRRPLVEAAEADRRRDGLTNLRFLYGNANVNLPEWLALLSPGQLELVTLQFPDPWFKLRHRKRRVLQPALLLAIAAALAPGRRLFLQSDVEGLITPMRQLVEASGVFEPAGPEECGPTVNPLPVATEREAQVLAEGKPVHRSLYRRSTAPLPPLAELERHLDTRLEATGDGVDNRDDAAAD</sequence>
<evidence type="ECO:0000256" key="3">
    <source>
        <dbReference type="ARBA" id="ARBA00022603"/>
    </source>
</evidence>
<name>A0ABX5F7M2_9CHRO</name>
<proteinExistence type="inferred from homology"/>
<dbReference type="PANTHER" id="PTHR23417">
    <property type="entry name" value="3-DEOXY-D-MANNO-OCTULOSONIC-ACID TRANSFERASE/TRNA GUANINE-N 7 - -METHYLTRANSFERASE"/>
    <property type="match status" value="1"/>
</dbReference>
<dbReference type="NCBIfam" id="TIGR00091">
    <property type="entry name" value="tRNA (guanosine(46)-N7)-methyltransferase TrmB"/>
    <property type="match status" value="1"/>
</dbReference>
<evidence type="ECO:0000256" key="4">
    <source>
        <dbReference type="ARBA" id="ARBA00022679"/>
    </source>
</evidence>